<organism evidence="1 2">
    <name type="scientific">Apolygus lucorum</name>
    <name type="common">Small green plant bug</name>
    <name type="synonym">Lygocoris lucorum</name>
    <dbReference type="NCBI Taxonomy" id="248454"/>
    <lineage>
        <taxon>Eukaryota</taxon>
        <taxon>Metazoa</taxon>
        <taxon>Ecdysozoa</taxon>
        <taxon>Arthropoda</taxon>
        <taxon>Hexapoda</taxon>
        <taxon>Insecta</taxon>
        <taxon>Pterygota</taxon>
        <taxon>Neoptera</taxon>
        <taxon>Paraneoptera</taxon>
        <taxon>Hemiptera</taxon>
        <taxon>Heteroptera</taxon>
        <taxon>Panheteroptera</taxon>
        <taxon>Cimicomorpha</taxon>
        <taxon>Miridae</taxon>
        <taxon>Mirini</taxon>
        <taxon>Apolygus</taxon>
    </lineage>
</organism>
<dbReference type="SUPFAM" id="SSF53448">
    <property type="entry name" value="Nucleotide-diphospho-sugar transferases"/>
    <property type="match status" value="1"/>
</dbReference>
<dbReference type="InterPro" id="IPR029044">
    <property type="entry name" value="Nucleotide-diphossugar_trans"/>
</dbReference>
<evidence type="ECO:0000313" key="1">
    <source>
        <dbReference type="EMBL" id="KAF6201387.1"/>
    </source>
</evidence>
<evidence type="ECO:0008006" key="3">
    <source>
        <dbReference type="Google" id="ProtNLM"/>
    </source>
</evidence>
<gene>
    <name evidence="1" type="ORF">GE061_005835</name>
</gene>
<keyword evidence="2" id="KW-1185">Reference proteome</keyword>
<dbReference type="AlphaFoldDB" id="A0A8S9WXD9"/>
<dbReference type="Proteomes" id="UP000466442">
    <property type="component" value="Unassembled WGS sequence"/>
</dbReference>
<dbReference type="PANTHER" id="PTHR46830:SF1">
    <property type="entry name" value="ALPHA-1,4-N-ACETYLGLUCOSAMINYLTRANSFERASE"/>
    <property type="match status" value="1"/>
</dbReference>
<evidence type="ECO:0000313" key="2">
    <source>
        <dbReference type="Proteomes" id="UP000466442"/>
    </source>
</evidence>
<comment type="caution">
    <text evidence="1">The sequence shown here is derived from an EMBL/GenBank/DDBJ whole genome shotgun (WGS) entry which is preliminary data.</text>
</comment>
<dbReference type="OrthoDB" id="409543at2759"/>
<dbReference type="Gene3D" id="3.90.550.20">
    <property type="match status" value="1"/>
</dbReference>
<protein>
    <recommendedName>
        <fullName evidence="3">Alpha-1,4-N-acetylglucosaminyltransferase</fullName>
    </recommendedName>
</protein>
<dbReference type="PANTHER" id="PTHR46830">
    <property type="entry name" value="TRANSFERASE, PUTATIVE-RELATED"/>
    <property type="match status" value="1"/>
</dbReference>
<reference evidence="1" key="1">
    <citation type="journal article" date="2021" name="Mol. Ecol. Resour.">
        <title>Apolygus lucorum genome provides insights into omnivorousness and mesophyll feeding.</title>
        <authorList>
            <person name="Liu Y."/>
            <person name="Liu H."/>
            <person name="Wang H."/>
            <person name="Huang T."/>
            <person name="Liu B."/>
            <person name="Yang B."/>
            <person name="Yin L."/>
            <person name="Li B."/>
            <person name="Zhang Y."/>
            <person name="Zhang S."/>
            <person name="Jiang F."/>
            <person name="Zhang X."/>
            <person name="Ren Y."/>
            <person name="Wang B."/>
            <person name="Wang S."/>
            <person name="Lu Y."/>
            <person name="Wu K."/>
            <person name="Fan W."/>
            <person name="Wang G."/>
        </authorList>
    </citation>
    <scope>NUCLEOTIDE SEQUENCE</scope>
    <source>
        <strain evidence="1">12Hb</strain>
    </source>
</reference>
<name>A0A8S9WXD9_APOLU</name>
<dbReference type="InterPro" id="IPR007577">
    <property type="entry name" value="GlycoTrfase_DXD_sugar-bd_CS"/>
</dbReference>
<accession>A0A8S9WXD9</accession>
<dbReference type="Pfam" id="PF04488">
    <property type="entry name" value="Gly_transf_sug"/>
    <property type="match status" value="1"/>
</dbReference>
<proteinExistence type="predicted"/>
<dbReference type="EMBL" id="WIXP02000013">
    <property type="protein sequence ID" value="KAF6201387.1"/>
    <property type="molecule type" value="Genomic_DNA"/>
</dbReference>
<sequence length="280" mass="32596">MFSSSFPLVPNIVHFIRFGNSTLTFIDAVCILAALKNQKPNVLMIHSDQKNFDGGKYWRVVIDHPTAKGVVQVKYRAQPDNIYGQPFSKQFGLYHKSDVERLRILMEYGGIYCDNDLYIVDSLDIFRNYEMTLGWEEGGGISDQVIIASKDARFLKIWLESYIDYRGNSWFYNGGELPTMILKKRPYLVNSVKNGLAEYRTTVRLIYYKSNESWKYHYAIHLLIGHQRTLLSTNLSDAAPYPVVFNETNILNYEANIKYMAIDVYPRPKVKRKKHKYSKQ</sequence>